<dbReference type="Gene3D" id="2.20.25.240">
    <property type="match status" value="2"/>
</dbReference>
<comment type="caution">
    <text evidence="5">The sequence shown here is derived from an EMBL/GenBank/DDBJ whole genome shotgun (WGS) entry which is preliminary data.</text>
</comment>
<keyword evidence="3" id="KW-0862">Zinc</keyword>
<accession>A0ABQ7QXW9</accession>
<dbReference type="EMBL" id="JAHIBW010000006">
    <property type="protein sequence ID" value="KAG7309895.1"/>
    <property type="molecule type" value="Genomic_DNA"/>
</dbReference>
<feature type="domain" description="FLYWCH-type" evidence="4">
    <location>
        <begin position="2"/>
        <end position="58"/>
    </location>
</feature>
<gene>
    <name evidence="5" type="ORF">JYU34_004409</name>
</gene>
<evidence type="ECO:0000256" key="3">
    <source>
        <dbReference type="ARBA" id="ARBA00022833"/>
    </source>
</evidence>
<dbReference type="Pfam" id="PF04500">
    <property type="entry name" value="FLYWCH"/>
    <property type="match status" value="1"/>
</dbReference>
<reference evidence="5 6" key="1">
    <citation type="submission" date="2021-06" db="EMBL/GenBank/DDBJ databases">
        <title>A haploid diamondback moth (Plutella xylostella L.) genome assembly resolves 31 chromosomes and identifies a diamide resistance mutation.</title>
        <authorList>
            <person name="Ward C.M."/>
            <person name="Perry K.D."/>
            <person name="Baker G."/>
            <person name="Powis K."/>
            <person name="Heckel D.G."/>
            <person name="Baxter S.W."/>
        </authorList>
    </citation>
    <scope>NUCLEOTIDE SEQUENCE [LARGE SCALE GENOMIC DNA]</scope>
    <source>
        <strain evidence="5 6">LV</strain>
        <tissue evidence="5">Single pupa</tissue>
    </source>
</reference>
<evidence type="ECO:0000313" key="5">
    <source>
        <dbReference type="EMBL" id="KAG7309895.1"/>
    </source>
</evidence>
<keyword evidence="2" id="KW-0863">Zinc-finger</keyword>
<evidence type="ECO:0000256" key="1">
    <source>
        <dbReference type="ARBA" id="ARBA00022723"/>
    </source>
</evidence>
<keyword evidence="6" id="KW-1185">Reference proteome</keyword>
<proteinExistence type="predicted"/>
<evidence type="ECO:0000313" key="6">
    <source>
        <dbReference type="Proteomes" id="UP000823941"/>
    </source>
</evidence>
<dbReference type="Proteomes" id="UP000823941">
    <property type="component" value="Chromosome 6"/>
</dbReference>
<dbReference type="InterPro" id="IPR007588">
    <property type="entry name" value="Znf_FLYWCH"/>
</dbReference>
<evidence type="ECO:0000256" key="2">
    <source>
        <dbReference type="ARBA" id="ARBA00022771"/>
    </source>
</evidence>
<keyword evidence="1" id="KW-0479">Metal-binding</keyword>
<organism evidence="5 6">
    <name type="scientific">Plutella xylostella</name>
    <name type="common">Diamondback moth</name>
    <name type="synonym">Plutella maculipennis</name>
    <dbReference type="NCBI Taxonomy" id="51655"/>
    <lineage>
        <taxon>Eukaryota</taxon>
        <taxon>Metazoa</taxon>
        <taxon>Ecdysozoa</taxon>
        <taxon>Arthropoda</taxon>
        <taxon>Hexapoda</taxon>
        <taxon>Insecta</taxon>
        <taxon>Pterygota</taxon>
        <taxon>Neoptera</taxon>
        <taxon>Endopterygota</taxon>
        <taxon>Lepidoptera</taxon>
        <taxon>Glossata</taxon>
        <taxon>Ditrysia</taxon>
        <taxon>Yponomeutoidea</taxon>
        <taxon>Plutellidae</taxon>
        <taxon>Plutella</taxon>
    </lineage>
</organism>
<sequence>MTKRNRPRLVVSGFSFFKKRAGVMRDHWECSTHHSKGCRAYVCTVNDEIIKMHNQHTHGCGSVREIRLKSGKTLLMKSYYTYHRNRKTPDGTRYLCSMRGCACWLVMTEDLQVVRSSEQHAHDPPKFYVYNGIYFRIKK</sequence>
<evidence type="ECO:0000259" key="4">
    <source>
        <dbReference type="Pfam" id="PF04500"/>
    </source>
</evidence>
<protein>
    <recommendedName>
        <fullName evidence="4">FLYWCH-type domain-containing protein</fullName>
    </recommendedName>
</protein>
<name>A0ABQ7QXW9_PLUXY</name>